<dbReference type="RefSeq" id="XP_020746013.2">
    <property type="nucleotide sequence ID" value="XM_020890354.2"/>
</dbReference>
<evidence type="ECO:0000256" key="1">
    <source>
        <dbReference type="SAM" id="MobiDB-lite"/>
    </source>
</evidence>
<dbReference type="Proteomes" id="UP001652640">
    <property type="component" value="Chromosome 3"/>
</dbReference>
<accession>A0A6J0X841</accession>
<gene>
    <name evidence="3" type="primary">LOC110135346</name>
</gene>
<dbReference type="GeneID" id="110135346"/>
<feature type="compositionally biased region" description="Low complexity" evidence="1">
    <location>
        <begin position="364"/>
        <end position="375"/>
    </location>
</feature>
<dbReference type="OrthoDB" id="10586272at2759"/>
<name>A0A6J0X841_ODOVR</name>
<organism evidence="2 3">
    <name type="scientific">Odocoileus virginianus</name>
    <name type="common">White-tailed deer</name>
    <dbReference type="NCBI Taxonomy" id="9874"/>
    <lineage>
        <taxon>Eukaryota</taxon>
        <taxon>Metazoa</taxon>
        <taxon>Chordata</taxon>
        <taxon>Craniata</taxon>
        <taxon>Vertebrata</taxon>
        <taxon>Euteleostomi</taxon>
        <taxon>Mammalia</taxon>
        <taxon>Eutheria</taxon>
        <taxon>Laurasiatheria</taxon>
        <taxon>Artiodactyla</taxon>
        <taxon>Ruminantia</taxon>
        <taxon>Pecora</taxon>
        <taxon>Cervidae</taxon>
        <taxon>Odocoileinae</taxon>
        <taxon>Odocoileus</taxon>
    </lineage>
</organism>
<dbReference type="AlphaFoldDB" id="A0A6J0X841"/>
<reference evidence="3" key="2">
    <citation type="submission" date="2025-08" db="UniProtKB">
        <authorList>
            <consortium name="RefSeq"/>
        </authorList>
    </citation>
    <scope>IDENTIFICATION</scope>
    <source>
        <tissue evidence="3">Tongue muscle</tissue>
    </source>
</reference>
<evidence type="ECO:0000313" key="3">
    <source>
        <dbReference type="RefSeq" id="XP_020746013.2"/>
    </source>
</evidence>
<reference evidence="2" key="1">
    <citation type="journal article" date="2022" name="J. Hered.">
        <title>A De Novo Chromosome-Level Genome Assembly of the White-Tailed Deer, Odocoileus Virginianus.</title>
        <authorList>
            <person name="London E.W."/>
            <person name="Roca A.L."/>
            <person name="Novakofski J.E."/>
            <person name="Mateus-Pinilla N.E."/>
        </authorList>
    </citation>
    <scope>NUCLEOTIDE SEQUENCE [LARGE SCALE GENOMIC DNA]</scope>
</reference>
<feature type="region of interest" description="Disordered" evidence="1">
    <location>
        <begin position="14"/>
        <end position="383"/>
    </location>
</feature>
<feature type="compositionally biased region" description="Low complexity" evidence="1">
    <location>
        <begin position="206"/>
        <end position="217"/>
    </location>
</feature>
<protein>
    <submittedName>
        <fullName evidence="3">Collagen alpha-1(I) chain-like</fullName>
    </submittedName>
</protein>
<proteinExistence type="predicted"/>
<dbReference type="KEGG" id="ovr:110135346"/>
<dbReference type="InParanoid" id="A0A6J0X841"/>
<keyword evidence="2" id="KW-1185">Reference proteome</keyword>
<sequence>MVLISFLGRDALIPRVCSKPETSSQAEEPSQAADSGPPFPFPNAGAPKRKHRAWGSRKGAGQQIQQCTPKPYGGGRSAGALSRQLPTAGAGAGLRHRPPGPPPPGRLNSTPREGGADKGSGAARSAPDRLRHRVLVPDVGTLWTVGTSDDPLLTGFKVSPTLRSPLGRGMGRTRRCRQSPVWTSAPAPPPGHSHSPRVTLIASDCPLPRAASAPPARVSGQRSRAGPAEGAPALLTHRSPERRARAQPGTPRHVTARAGATREAGPARGTGVGREVAQAREGPSGSGHVTGVQAPPAAPPLAGASRFSGKGAPQVDPAASPSAGTQPRGAGIASRFRLQRFPGQAQGEAPASYSFSFGPPPYPTTNHPSPGSRAPSAPPPALC</sequence>
<evidence type="ECO:0000313" key="2">
    <source>
        <dbReference type="Proteomes" id="UP001652640"/>
    </source>
</evidence>